<sequence>MERIGKQKVQVFLLGEYAPDTQTLYYGFLVFSDTGKRLKRFSELHGMIVYTEVKATENVILWARKYHMDVEIFTLFEHVRYWADGEWNPKSVLAKQYCNFIADARQSVFVTFSGNVPENVKDFLRNGISEYRKGISCYNKSGNYNVIAYDADGTVYVDYEYSFRSITEAEFAANYFEKKEHKKVKRIGF</sequence>
<dbReference type="InterPro" id="IPR036397">
    <property type="entry name" value="RNaseH_sf"/>
</dbReference>
<organism evidence="1 2">
    <name type="scientific">Coprococcus eutactus</name>
    <dbReference type="NCBI Taxonomy" id="33043"/>
    <lineage>
        <taxon>Bacteria</taxon>
        <taxon>Bacillati</taxon>
        <taxon>Bacillota</taxon>
        <taxon>Clostridia</taxon>
        <taxon>Lachnospirales</taxon>
        <taxon>Lachnospiraceae</taxon>
        <taxon>Coprococcus</taxon>
    </lineage>
</organism>
<accession>A0A3R5WSF7</accession>
<protein>
    <submittedName>
        <fullName evidence="1">Uncharacterized protein</fullName>
    </submittedName>
</protein>
<evidence type="ECO:0000313" key="1">
    <source>
        <dbReference type="EMBL" id="RGS43475.1"/>
    </source>
</evidence>
<evidence type="ECO:0000313" key="2">
    <source>
        <dbReference type="Proteomes" id="UP000283295"/>
    </source>
</evidence>
<gene>
    <name evidence="1" type="ORF">DWX94_03945</name>
</gene>
<dbReference type="GO" id="GO:0003676">
    <property type="term" value="F:nucleic acid binding"/>
    <property type="evidence" value="ECO:0007669"/>
    <property type="project" value="InterPro"/>
</dbReference>
<reference evidence="1 2" key="1">
    <citation type="submission" date="2018-08" db="EMBL/GenBank/DDBJ databases">
        <title>A genome reference for cultivated species of the human gut microbiota.</title>
        <authorList>
            <person name="Zou Y."/>
            <person name="Xue W."/>
            <person name="Luo G."/>
        </authorList>
    </citation>
    <scope>NUCLEOTIDE SEQUENCE [LARGE SCALE GENOMIC DNA]</scope>
    <source>
        <strain evidence="1 2">AF22-21</strain>
    </source>
</reference>
<dbReference type="Gene3D" id="3.30.420.10">
    <property type="entry name" value="Ribonuclease H-like superfamily/Ribonuclease H"/>
    <property type="match status" value="1"/>
</dbReference>
<name>A0A3R5WSF7_9FIRM</name>
<proteinExistence type="predicted"/>
<dbReference type="Proteomes" id="UP000283295">
    <property type="component" value="Unassembled WGS sequence"/>
</dbReference>
<comment type="caution">
    <text evidence="1">The sequence shown here is derived from an EMBL/GenBank/DDBJ whole genome shotgun (WGS) entry which is preliminary data.</text>
</comment>
<dbReference type="AlphaFoldDB" id="A0A3R5WSF7"/>
<dbReference type="EMBL" id="QRVK01000006">
    <property type="protein sequence ID" value="RGS43475.1"/>
    <property type="molecule type" value="Genomic_DNA"/>
</dbReference>